<evidence type="ECO:0000256" key="2">
    <source>
        <dbReference type="SAM" id="SignalP"/>
    </source>
</evidence>
<feature type="signal peptide" evidence="2">
    <location>
        <begin position="1"/>
        <end position="21"/>
    </location>
</feature>
<feature type="transmembrane region" description="Helical" evidence="1">
    <location>
        <begin position="84"/>
        <end position="108"/>
    </location>
</feature>
<keyword evidence="2" id="KW-0732">Signal</keyword>
<reference evidence="3" key="2">
    <citation type="submission" date="2025-09" db="UniProtKB">
        <authorList>
            <consortium name="Ensembl"/>
        </authorList>
    </citation>
    <scope>IDENTIFICATION</scope>
</reference>
<dbReference type="GeneTree" id="ENSGT00940000155795"/>
<keyword evidence="1" id="KW-1133">Transmembrane helix</keyword>
<reference evidence="3" key="1">
    <citation type="submission" date="2025-08" db="UniProtKB">
        <authorList>
            <consortium name="Ensembl"/>
        </authorList>
    </citation>
    <scope>IDENTIFICATION</scope>
</reference>
<keyword evidence="1" id="KW-0812">Transmembrane</keyword>
<sequence>HWGHQGTAWGQPGVASSWSLGQFLLDLAGLSEEPPEFWGSVPPCPGDPSILLPAEFLGVGDASPGCPQVSPTGRVPAEVLPVGIIAGATIGASILLISCLLALACFLYRRRKEVSGDRGHSGDTWGHLGDHFPGGTTSGGTYVRGRLGCILLISCLLALACFLYRRRKGSEWGQGTLGDTLWSLWVSLWRSLHGHSVVTLGVSVGVSMEINSWSLSGHSVVTQGSLCGHPAVTQWSLCAHYGGHPLVTQWSPSGHSGAPAGRKDVTLRKLDIKVETVNREPLTLHGDREEDTASVSTATRVMKAIYSSFKDDVDLKQDLRCDTIDTREEYELKVRSPRDSRVGKEGHFPNYFLVFSPLERAQWKSPGISGVRSWNCWDGEGILGMCSSDLQDRGWDRREWVETFQGGIWGGF</sequence>
<evidence type="ECO:0000256" key="1">
    <source>
        <dbReference type="SAM" id="Phobius"/>
    </source>
</evidence>
<organism evidence="3 4">
    <name type="scientific">Serinus canaria</name>
    <name type="common">Island canary</name>
    <name type="synonym">Fringilla canaria</name>
    <dbReference type="NCBI Taxonomy" id="9135"/>
    <lineage>
        <taxon>Eukaryota</taxon>
        <taxon>Metazoa</taxon>
        <taxon>Chordata</taxon>
        <taxon>Craniata</taxon>
        <taxon>Vertebrata</taxon>
        <taxon>Euteleostomi</taxon>
        <taxon>Archelosauria</taxon>
        <taxon>Archosauria</taxon>
        <taxon>Dinosauria</taxon>
        <taxon>Saurischia</taxon>
        <taxon>Theropoda</taxon>
        <taxon>Coelurosauria</taxon>
        <taxon>Aves</taxon>
        <taxon>Neognathae</taxon>
        <taxon>Neoaves</taxon>
        <taxon>Telluraves</taxon>
        <taxon>Australaves</taxon>
        <taxon>Passeriformes</taxon>
        <taxon>Passeroidea</taxon>
        <taxon>Fringillidae</taxon>
        <taxon>Carduelinae</taxon>
        <taxon>Serinus</taxon>
    </lineage>
</organism>
<protein>
    <submittedName>
        <fullName evidence="3">Uncharacterized protein</fullName>
    </submittedName>
</protein>
<evidence type="ECO:0000313" key="3">
    <source>
        <dbReference type="Ensembl" id="ENSSCAP00000007454.1"/>
    </source>
</evidence>
<keyword evidence="4" id="KW-1185">Reference proteome</keyword>
<evidence type="ECO:0000313" key="4">
    <source>
        <dbReference type="Proteomes" id="UP000694409"/>
    </source>
</evidence>
<name>A0A8C9MS79_SERCA</name>
<feature type="chain" id="PRO_5034991711" evidence="2">
    <location>
        <begin position="22"/>
        <end position="412"/>
    </location>
</feature>
<dbReference type="Ensembl" id="ENSSCAT00000008458.1">
    <property type="protein sequence ID" value="ENSSCAP00000007454.1"/>
    <property type="gene ID" value="ENSSCAG00000005759.1"/>
</dbReference>
<dbReference type="AlphaFoldDB" id="A0A8C9MS79"/>
<proteinExistence type="predicted"/>
<dbReference type="Proteomes" id="UP000694409">
    <property type="component" value="Unassembled WGS sequence"/>
</dbReference>
<keyword evidence="1" id="KW-0472">Membrane</keyword>
<accession>A0A8C9MS79</accession>
<feature type="transmembrane region" description="Helical" evidence="1">
    <location>
        <begin position="147"/>
        <end position="165"/>
    </location>
</feature>